<keyword evidence="3" id="KW-1185">Reference proteome</keyword>
<evidence type="ECO:0000313" key="3">
    <source>
        <dbReference type="Proteomes" id="UP000019184"/>
    </source>
</evidence>
<evidence type="ECO:0000313" key="2">
    <source>
        <dbReference type="EMBL" id="CDH43660.1"/>
    </source>
</evidence>
<comment type="caution">
    <text evidence="2">The sequence shown here is derived from an EMBL/GenBank/DDBJ whole genome shotgun (WGS) entry which is preliminary data.</text>
</comment>
<dbReference type="Proteomes" id="UP000019184">
    <property type="component" value="Unassembled WGS sequence"/>
</dbReference>
<protein>
    <submittedName>
        <fullName evidence="2">Uncharacterized protein</fullName>
    </submittedName>
</protein>
<proteinExistence type="predicted"/>
<accession>A0A7U7G8W8</accession>
<feature type="region of interest" description="Disordered" evidence="1">
    <location>
        <begin position="38"/>
        <end position="64"/>
    </location>
</feature>
<dbReference type="EMBL" id="CBTK010000032">
    <property type="protein sequence ID" value="CDH43660.1"/>
    <property type="molecule type" value="Genomic_DNA"/>
</dbReference>
<dbReference type="AlphaFoldDB" id="A0A7U7G8W8"/>
<evidence type="ECO:0000256" key="1">
    <source>
        <dbReference type="SAM" id="MobiDB-lite"/>
    </source>
</evidence>
<organism evidence="2 3">
    <name type="scientific">Candidatus Contendobacter odensis Run_B_J11</name>
    <dbReference type="NCBI Taxonomy" id="1400861"/>
    <lineage>
        <taxon>Bacteria</taxon>
        <taxon>Pseudomonadati</taxon>
        <taxon>Pseudomonadota</taxon>
        <taxon>Gammaproteobacteria</taxon>
        <taxon>Candidatus Competibacteraceae</taxon>
        <taxon>Candidatus Contendibacter</taxon>
    </lineage>
</organism>
<name>A0A7U7G8W8_9GAMM</name>
<gene>
    <name evidence="2" type="ORF">BN874_1270019</name>
</gene>
<reference evidence="2 3" key="1">
    <citation type="journal article" date="2014" name="ISME J.">
        <title>Candidatus Competibacter-lineage genomes retrieved from metagenomes reveal functional metabolic diversity.</title>
        <authorList>
            <person name="McIlroy S.J."/>
            <person name="Albertsen M."/>
            <person name="Andresen E.K."/>
            <person name="Saunders A.M."/>
            <person name="Kristiansen R."/>
            <person name="Stokholm-Bjerregaard M."/>
            <person name="Nielsen K.L."/>
            <person name="Nielsen P.H."/>
        </authorList>
    </citation>
    <scope>NUCLEOTIDE SEQUENCE [LARGE SCALE GENOMIC DNA]</scope>
    <source>
        <strain evidence="2 3">Run_B_J11</strain>
    </source>
</reference>
<sequence length="64" mass="7156">MGQIVALNRLLKQPQLEGLIASLARSFRALTKLDASPDCRKAKAQEKPPSERKPLARYPHFQDG</sequence>